<reference evidence="2" key="1">
    <citation type="submission" date="2022-10" db="EMBL/GenBank/DDBJ databases">
        <title>The complete genomes of actinobacterial strains from the NBC collection.</title>
        <authorList>
            <person name="Joergensen T.S."/>
            <person name="Alvarez Arevalo M."/>
            <person name="Sterndorff E.B."/>
            <person name="Faurdal D."/>
            <person name="Vuksanovic O."/>
            <person name="Mourched A.-S."/>
            <person name="Charusanti P."/>
            <person name="Shaw S."/>
            <person name="Blin K."/>
            <person name="Weber T."/>
        </authorList>
    </citation>
    <scope>NUCLEOTIDE SEQUENCE</scope>
    <source>
        <strain evidence="2">NBC_00008</strain>
    </source>
</reference>
<dbReference type="EMBL" id="CP108313">
    <property type="protein sequence ID" value="WTW69761.1"/>
    <property type="molecule type" value="Genomic_DNA"/>
</dbReference>
<feature type="domain" description="VOC" evidence="1">
    <location>
        <begin position="2"/>
        <end position="120"/>
    </location>
</feature>
<sequence>MLFHHVRTVMVFADDPSASAAWWGELLDAPVKTDISPTGDVYAWVDAAGIELGFHPADDEHNPRGGSPVVYWHVDDVDQARARLLAAGCVHHRGPLDIEPDRRIAQLRDPFGTIIGIDGR</sequence>
<dbReference type="InterPro" id="IPR004360">
    <property type="entry name" value="Glyas_Fos-R_dOase_dom"/>
</dbReference>
<dbReference type="InterPro" id="IPR037523">
    <property type="entry name" value="VOC_core"/>
</dbReference>
<organism evidence="2">
    <name type="scientific">Streptomyces sp. NBC_00008</name>
    <dbReference type="NCBI Taxonomy" id="2903610"/>
    <lineage>
        <taxon>Bacteria</taxon>
        <taxon>Bacillati</taxon>
        <taxon>Actinomycetota</taxon>
        <taxon>Actinomycetes</taxon>
        <taxon>Kitasatosporales</taxon>
        <taxon>Streptomycetaceae</taxon>
        <taxon>Streptomyces</taxon>
    </lineage>
</organism>
<gene>
    <name evidence="2" type="ORF">OG398_16495</name>
</gene>
<proteinExistence type="predicted"/>
<dbReference type="Pfam" id="PF00903">
    <property type="entry name" value="Glyoxalase"/>
    <property type="match status" value="1"/>
</dbReference>
<dbReference type="PROSITE" id="PS51819">
    <property type="entry name" value="VOC"/>
    <property type="match status" value="1"/>
</dbReference>
<evidence type="ECO:0000313" key="2">
    <source>
        <dbReference type="EMBL" id="WTW69761.1"/>
    </source>
</evidence>
<dbReference type="SUPFAM" id="SSF54593">
    <property type="entry name" value="Glyoxalase/Bleomycin resistance protein/Dihydroxybiphenyl dioxygenase"/>
    <property type="match status" value="1"/>
</dbReference>
<name>A0AAU2VRA7_9ACTN</name>
<dbReference type="AlphaFoldDB" id="A0AAU2VRA7"/>
<dbReference type="InterPro" id="IPR029068">
    <property type="entry name" value="Glyas_Bleomycin-R_OHBP_Dase"/>
</dbReference>
<evidence type="ECO:0000259" key="1">
    <source>
        <dbReference type="PROSITE" id="PS51819"/>
    </source>
</evidence>
<accession>A0AAU2VRA7</accession>
<dbReference type="Gene3D" id="3.10.180.10">
    <property type="entry name" value="2,3-Dihydroxybiphenyl 1,2-Dioxygenase, domain 1"/>
    <property type="match status" value="1"/>
</dbReference>
<protein>
    <submittedName>
        <fullName evidence="2">Glyoxalase</fullName>
    </submittedName>
</protein>